<dbReference type="GO" id="GO:0005739">
    <property type="term" value="C:mitochondrion"/>
    <property type="evidence" value="ECO:0007669"/>
    <property type="project" value="UniProtKB-SubCell"/>
</dbReference>
<dbReference type="InterPro" id="IPR016270">
    <property type="entry name" value="PGS1"/>
</dbReference>
<keyword evidence="8 10" id="KW-1208">Phospholipid metabolism</keyword>
<dbReference type="InterPro" id="IPR025202">
    <property type="entry name" value="PLD-like_dom"/>
</dbReference>
<comment type="similarity">
    <text evidence="2 10">Belongs to the CDP-alcohol phosphatidyltransferase class-II family.</text>
</comment>
<dbReference type="CDD" id="cd09137">
    <property type="entry name" value="PLDc_PGS1_euk_2"/>
    <property type="match status" value="1"/>
</dbReference>
<evidence type="ECO:0000256" key="1">
    <source>
        <dbReference type="ARBA" id="ARBA00005042"/>
    </source>
</evidence>
<name>A0A4P9ZX29_9FUNG</name>
<accession>A0A4P9ZX29</accession>
<dbReference type="PROSITE" id="PS50035">
    <property type="entry name" value="PLD"/>
    <property type="match status" value="1"/>
</dbReference>
<dbReference type="SUPFAM" id="SSF56024">
    <property type="entry name" value="Phospholipase D/nuclease"/>
    <property type="match status" value="1"/>
</dbReference>
<keyword evidence="10" id="KW-0067">ATP-binding</keyword>
<evidence type="ECO:0000256" key="7">
    <source>
        <dbReference type="ARBA" id="ARBA00023209"/>
    </source>
</evidence>
<proteinExistence type="inferred from homology"/>
<keyword evidence="5" id="KW-0677">Repeat</keyword>
<dbReference type="Proteomes" id="UP000268162">
    <property type="component" value="Unassembled WGS sequence"/>
</dbReference>
<comment type="subcellular location">
    <subcellularLocation>
        <location evidence="10">Mitochondrion</location>
    </subcellularLocation>
</comment>
<dbReference type="SMART" id="SM00155">
    <property type="entry name" value="PLDc"/>
    <property type="match status" value="2"/>
</dbReference>
<evidence type="ECO:0000259" key="11">
    <source>
        <dbReference type="PROSITE" id="PS50035"/>
    </source>
</evidence>
<evidence type="ECO:0000256" key="8">
    <source>
        <dbReference type="ARBA" id="ARBA00023264"/>
    </source>
</evidence>
<dbReference type="GO" id="GO:0008444">
    <property type="term" value="F:CDP-diacylglycerol-glycerol-3-phosphate 3-phosphatidyltransferase activity"/>
    <property type="evidence" value="ECO:0007669"/>
    <property type="project" value="UniProtKB-EC"/>
</dbReference>
<keyword evidence="4 10" id="KW-0808">Transferase</keyword>
<dbReference type="PANTHER" id="PTHR12586">
    <property type="entry name" value="CDP-DIACYLGLYCEROL--SERINE O-PHOSPHATIDYLTRANSFERASE"/>
    <property type="match status" value="1"/>
</dbReference>
<keyword evidence="10" id="KW-0547">Nucleotide-binding</keyword>
<dbReference type="AlphaFoldDB" id="A0A4P9ZX29"/>
<keyword evidence="3 10" id="KW-0444">Lipid biosynthesis</keyword>
<feature type="domain" description="PLD phosphodiesterase" evidence="11">
    <location>
        <begin position="147"/>
        <end position="174"/>
    </location>
</feature>
<evidence type="ECO:0000256" key="5">
    <source>
        <dbReference type="ARBA" id="ARBA00022737"/>
    </source>
</evidence>
<keyword evidence="13" id="KW-1185">Reference proteome</keyword>
<evidence type="ECO:0000256" key="10">
    <source>
        <dbReference type="RuleBase" id="RU365024"/>
    </source>
</evidence>
<dbReference type="PANTHER" id="PTHR12586:SF1">
    <property type="entry name" value="CDP-DIACYLGLYCEROL--GLYCEROL-3-PHOSPHATE 3-PHOSPHATIDYLTRANSFERASE, MITOCHONDRIAL"/>
    <property type="match status" value="1"/>
</dbReference>
<dbReference type="GO" id="GO:0005524">
    <property type="term" value="F:ATP binding"/>
    <property type="evidence" value="ECO:0007669"/>
    <property type="project" value="UniProtKB-KW"/>
</dbReference>
<dbReference type="InterPro" id="IPR001736">
    <property type="entry name" value="PLipase_D/transphosphatidylase"/>
</dbReference>
<dbReference type="Gene3D" id="3.30.870.10">
    <property type="entry name" value="Endonuclease Chain A"/>
    <property type="match status" value="2"/>
</dbReference>
<comment type="catalytic activity">
    <reaction evidence="9 10">
        <text>a CDP-1,2-diacyl-sn-glycerol + sn-glycerol 3-phosphate = a 1,2-diacyl-sn-glycero-3-phospho-(1'-sn-glycero-3'-phosphate) + CMP + H(+)</text>
        <dbReference type="Rhea" id="RHEA:12593"/>
        <dbReference type="ChEBI" id="CHEBI:15378"/>
        <dbReference type="ChEBI" id="CHEBI:57597"/>
        <dbReference type="ChEBI" id="CHEBI:58332"/>
        <dbReference type="ChEBI" id="CHEBI:60110"/>
        <dbReference type="ChEBI" id="CHEBI:60377"/>
        <dbReference type="EC" id="2.7.8.5"/>
    </reaction>
</comment>
<dbReference type="GO" id="GO:0032049">
    <property type="term" value="P:cardiolipin biosynthetic process"/>
    <property type="evidence" value="ECO:0007669"/>
    <property type="project" value="InterPro"/>
</dbReference>
<dbReference type="PIRSF" id="PIRSF000850">
    <property type="entry name" value="Phospholipase_D_PSS"/>
    <property type="match status" value="1"/>
</dbReference>
<evidence type="ECO:0000256" key="2">
    <source>
        <dbReference type="ARBA" id="ARBA00010682"/>
    </source>
</evidence>
<keyword evidence="10" id="KW-0496">Mitochondrion</keyword>
<organism evidence="12 13">
    <name type="scientific">Dimargaris cristalligena</name>
    <dbReference type="NCBI Taxonomy" id="215637"/>
    <lineage>
        <taxon>Eukaryota</taxon>
        <taxon>Fungi</taxon>
        <taxon>Fungi incertae sedis</taxon>
        <taxon>Zoopagomycota</taxon>
        <taxon>Kickxellomycotina</taxon>
        <taxon>Dimargaritomycetes</taxon>
        <taxon>Dimargaritales</taxon>
        <taxon>Dimargaritaceae</taxon>
        <taxon>Dimargaris</taxon>
    </lineage>
</organism>
<dbReference type="STRING" id="215637.A0A4P9ZX29"/>
<reference evidence="13" key="1">
    <citation type="journal article" date="2018" name="Nat. Microbiol.">
        <title>Leveraging single-cell genomics to expand the fungal tree of life.</title>
        <authorList>
            <person name="Ahrendt S.R."/>
            <person name="Quandt C.A."/>
            <person name="Ciobanu D."/>
            <person name="Clum A."/>
            <person name="Salamov A."/>
            <person name="Andreopoulos B."/>
            <person name="Cheng J.F."/>
            <person name="Woyke T."/>
            <person name="Pelin A."/>
            <person name="Henrissat B."/>
            <person name="Reynolds N.K."/>
            <person name="Benny G.L."/>
            <person name="Smith M.E."/>
            <person name="James T.Y."/>
            <person name="Grigoriev I.V."/>
        </authorList>
    </citation>
    <scope>NUCLEOTIDE SEQUENCE [LARGE SCALE GENOMIC DNA]</scope>
    <source>
        <strain evidence="13">RSA 468</strain>
    </source>
</reference>
<evidence type="ECO:0000256" key="3">
    <source>
        <dbReference type="ARBA" id="ARBA00022516"/>
    </source>
</evidence>
<dbReference type="Pfam" id="PF13091">
    <property type="entry name" value="PLDc_2"/>
    <property type="match status" value="1"/>
</dbReference>
<dbReference type="EC" id="2.7.8.5" evidence="10"/>
<protein>
    <recommendedName>
        <fullName evidence="10">CDP-diacylglycerol--glycerol-3-phosphate 3-phosphatidyltransferase</fullName>
        <ecNumber evidence="10">2.7.8.5</ecNumber>
    </recommendedName>
</protein>
<comment type="function">
    <text evidence="10">Functions in the biosynthesis of the anionic phospholipids phosphatidylglycerol and cardiolipin.</text>
</comment>
<comment type="pathway">
    <text evidence="1 10">Phospholipid metabolism; phosphatidylglycerol biosynthesis; phosphatidylglycerol from CDP-diacylglycerol: step 1/2.</text>
</comment>
<sequence length="455" mass="52658">MSASSASTPEALEQQFRDFAHPDVPIIPINGQRATVLSEPTEFYQTLLHEIRNAKRSIHLSTLYIGHAETELLQALDDALARNAQLEVRILFDGLRGTRQRHRGNSPADLFVPLVQRYPQRVHVALYHTPQLAGWRQRVYPERYNETLGLMHIKAYVFDGSTTIVSGANLSVDYFTQRQDRYVVFREEPQLARYFTQLLDVIRRFSYRLEGTPPSSSKYRLVTDEAAPPSNFTTPTDSWVIPSIQMAQLGLRQDEQYFQHLLRRLDQQARTDPAGVSAQFTSAYFNFAEPIQRLILDSRAEFNLIIAAPEANGFFNARGISKYVPVAYSDFEYDFYRRAQRAMQMQPNKRITIQEYHRPGWTFHGKGLWFYLGKETTPSITVLGSSNYGYRSLERDLEAQVTLFTTNQKLRQALHTEMMDLRRYTNTVTGDIFTQVGRRVPTWVRMVKPFIRGFF</sequence>
<evidence type="ECO:0000313" key="13">
    <source>
        <dbReference type="Proteomes" id="UP000268162"/>
    </source>
</evidence>
<evidence type="ECO:0000256" key="6">
    <source>
        <dbReference type="ARBA" id="ARBA00023098"/>
    </source>
</evidence>
<dbReference type="CDD" id="cd09135">
    <property type="entry name" value="PLDc_PGS1_euk_1"/>
    <property type="match status" value="1"/>
</dbReference>
<keyword evidence="7 10" id="KW-0594">Phospholipid biosynthesis</keyword>
<dbReference type="UniPathway" id="UPA00084">
    <property type="reaction ID" value="UER00503"/>
</dbReference>
<keyword evidence="6 10" id="KW-0443">Lipid metabolism</keyword>
<evidence type="ECO:0000256" key="4">
    <source>
        <dbReference type="ARBA" id="ARBA00022679"/>
    </source>
</evidence>
<evidence type="ECO:0000313" key="12">
    <source>
        <dbReference type="EMBL" id="RKP37551.1"/>
    </source>
</evidence>
<evidence type="ECO:0000256" key="9">
    <source>
        <dbReference type="ARBA" id="ARBA00048586"/>
    </source>
</evidence>
<gene>
    <name evidence="12" type="ORF">BJ085DRAFT_18118</name>
</gene>
<dbReference type="EMBL" id="ML002479">
    <property type="protein sequence ID" value="RKP37551.1"/>
    <property type="molecule type" value="Genomic_DNA"/>
</dbReference>